<dbReference type="InterPro" id="IPR038723">
    <property type="entry name" value="ArnR1-like_HTH"/>
</dbReference>
<dbReference type="EMBL" id="LN890280">
    <property type="protein sequence ID" value="CUR52280.1"/>
    <property type="molecule type" value="Genomic_DNA"/>
</dbReference>
<name>A0A128A4L3_9ARCH</name>
<dbReference type="Proteomes" id="UP000196239">
    <property type="component" value="Chromosome 1"/>
</dbReference>
<dbReference type="KEGG" id="ndv:NDEV_1515"/>
<dbReference type="InterPro" id="IPR036390">
    <property type="entry name" value="WH_DNA-bd_sf"/>
</dbReference>
<dbReference type="InterPro" id="IPR036388">
    <property type="entry name" value="WH-like_DNA-bd_sf"/>
</dbReference>
<evidence type="ECO:0000313" key="3">
    <source>
        <dbReference type="Proteomes" id="UP000196239"/>
    </source>
</evidence>
<evidence type="ECO:0000313" key="2">
    <source>
        <dbReference type="EMBL" id="CUR52280.1"/>
    </source>
</evidence>
<proteinExistence type="predicted"/>
<sequence length="89" mass="10197">MILESALHGATKSRIMHDTYLSSEKTGVYLKFLVGHKLLRCEIGSKIYHTTEKGINLLDESSNPNEFLHKLDPVFSDFDPLEEFSDQIR</sequence>
<dbReference type="AlphaFoldDB" id="A0A128A4L3"/>
<accession>A0A128A4L3</accession>
<reference evidence="3" key="1">
    <citation type="submission" date="2015-10" db="EMBL/GenBank/DDBJ databases">
        <authorList>
            <person name="Lehtovirta-Morley L.E."/>
            <person name="Vieille C."/>
        </authorList>
    </citation>
    <scope>NUCLEOTIDE SEQUENCE [LARGE SCALE GENOMIC DNA]</scope>
</reference>
<organism evidence="2 3">
    <name type="scientific">Nitrosotalea devaniterrae</name>
    <dbReference type="NCBI Taxonomy" id="1078905"/>
    <lineage>
        <taxon>Archaea</taxon>
        <taxon>Nitrososphaerota</taxon>
        <taxon>Nitrososphaeria</taxon>
        <taxon>Nitrosotaleales</taxon>
        <taxon>Nitrosotaleaceae</taxon>
        <taxon>Nitrosotalea</taxon>
    </lineage>
</organism>
<protein>
    <recommendedName>
        <fullName evidence="1">ArnR1-like winged helix-turn-helix domain-containing protein</fullName>
    </recommendedName>
</protein>
<evidence type="ECO:0000259" key="1">
    <source>
        <dbReference type="Pfam" id="PF14947"/>
    </source>
</evidence>
<gene>
    <name evidence="2" type="ORF">NDEV_1515</name>
</gene>
<dbReference type="Gene3D" id="1.10.10.10">
    <property type="entry name" value="Winged helix-like DNA-binding domain superfamily/Winged helix DNA-binding domain"/>
    <property type="match status" value="1"/>
</dbReference>
<dbReference type="SUPFAM" id="SSF46785">
    <property type="entry name" value="Winged helix' DNA-binding domain"/>
    <property type="match status" value="1"/>
</dbReference>
<dbReference type="Pfam" id="PF14947">
    <property type="entry name" value="HTH_45"/>
    <property type="match status" value="1"/>
</dbReference>
<keyword evidence="3" id="KW-1185">Reference proteome</keyword>
<feature type="domain" description="ArnR1-like winged helix-turn-helix" evidence="1">
    <location>
        <begin position="2"/>
        <end position="63"/>
    </location>
</feature>